<dbReference type="SMART" id="SM00448">
    <property type="entry name" value="REC"/>
    <property type="match status" value="1"/>
</dbReference>
<dbReference type="PROSITE" id="PS50106">
    <property type="entry name" value="PDZ"/>
    <property type="match status" value="1"/>
</dbReference>
<evidence type="ECO:0000259" key="18">
    <source>
        <dbReference type="PROSITE" id="PS51494"/>
    </source>
</evidence>
<feature type="domain" description="Response regulatory" evidence="17">
    <location>
        <begin position="495"/>
        <end position="611"/>
    </location>
</feature>
<dbReference type="InterPro" id="IPR001789">
    <property type="entry name" value="Sig_transdc_resp-reg_receiver"/>
</dbReference>
<dbReference type="STRING" id="698762.SAMN00808754_2403"/>
<keyword evidence="20" id="KW-1185">Reference proteome</keyword>
<keyword evidence="10" id="KW-0805">Transcription regulation</keyword>
<dbReference type="InterPro" id="IPR039420">
    <property type="entry name" value="WalR-like"/>
</dbReference>
<dbReference type="GO" id="GO:0032993">
    <property type="term" value="C:protein-DNA complex"/>
    <property type="evidence" value="ECO:0007669"/>
    <property type="project" value="TreeGrafter"/>
</dbReference>
<evidence type="ECO:0000256" key="15">
    <source>
        <dbReference type="PROSITE-ProRule" id="PRU00169"/>
    </source>
</evidence>
<dbReference type="PROSITE" id="PS51494">
    <property type="entry name" value="SPOIVB"/>
    <property type="match status" value="1"/>
</dbReference>
<evidence type="ECO:0000313" key="20">
    <source>
        <dbReference type="Proteomes" id="UP000192569"/>
    </source>
</evidence>
<dbReference type="GO" id="GO:0042173">
    <property type="term" value="P:regulation of sporulation resulting in formation of a cellular spore"/>
    <property type="evidence" value="ECO:0007669"/>
    <property type="project" value="InterPro"/>
</dbReference>
<dbReference type="GO" id="GO:0030435">
    <property type="term" value="P:sporulation resulting in formation of a cellular spore"/>
    <property type="evidence" value="ECO:0007669"/>
    <property type="project" value="UniProtKB-KW"/>
</dbReference>
<reference evidence="19 20" key="1">
    <citation type="submission" date="2017-04" db="EMBL/GenBank/DDBJ databases">
        <authorList>
            <person name="Afonso C.L."/>
            <person name="Miller P.J."/>
            <person name="Scott M.A."/>
            <person name="Spackman E."/>
            <person name="Goraichik I."/>
            <person name="Dimitrov K.M."/>
            <person name="Suarez D.L."/>
            <person name="Swayne D.E."/>
        </authorList>
    </citation>
    <scope>NUCLEOTIDE SEQUENCE [LARGE SCALE GENOMIC DNA]</scope>
    <source>
        <strain evidence="19 20">ToBE</strain>
    </source>
</reference>
<proteinExistence type="predicted"/>
<dbReference type="GO" id="GO:0000976">
    <property type="term" value="F:transcription cis-regulatory region binding"/>
    <property type="evidence" value="ECO:0007669"/>
    <property type="project" value="TreeGrafter"/>
</dbReference>
<evidence type="ECO:0000256" key="11">
    <source>
        <dbReference type="ARBA" id="ARBA00023125"/>
    </source>
</evidence>
<dbReference type="SUPFAM" id="SSF52172">
    <property type="entry name" value="CheY-like"/>
    <property type="match status" value="1"/>
</dbReference>
<dbReference type="GO" id="GO:0051606">
    <property type="term" value="P:detection of stimulus"/>
    <property type="evidence" value="ECO:0007669"/>
    <property type="project" value="InterPro"/>
</dbReference>
<keyword evidence="13" id="KW-0804">Transcription</keyword>
<dbReference type="Gene3D" id="3.40.50.2300">
    <property type="match status" value="1"/>
</dbReference>
<evidence type="ECO:0000256" key="5">
    <source>
        <dbReference type="ARBA" id="ARBA00022491"/>
    </source>
</evidence>
<dbReference type="NCBIfam" id="TIGR02860">
    <property type="entry name" value="spore_IV_B"/>
    <property type="match status" value="1"/>
</dbReference>
<keyword evidence="8" id="KW-0749">Sporulation</keyword>
<keyword evidence="5" id="KW-0678">Repressor</keyword>
<dbReference type="Gene3D" id="2.30.42.10">
    <property type="match status" value="1"/>
</dbReference>
<evidence type="ECO:0000256" key="12">
    <source>
        <dbReference type="ARBA" id="ARBA00023159"/>
    </source>
</evidence>
<comment type="function">
    <text evidence="14">May play the central regulatory role in sporulation. It may be an element of the effector pathway responsible for the activation of sporulation genes in response to nutritional stress. Spo0A may act in concert with spo0H (a sigma factor) to control the expression of some genes that are critical to the sporulation process.</text>
</comment>
<dbReference type="GO" id="GO:0003700">
    <property type="term" value="F:DNA-binding transcription factor activity"/>
    <property type="evidence" value="ECO:0007669"/>
    <property type="project" value="InterPro"/>
</dbReference>
<comment type="subcellular location">
    <subcellularLocation>
        <location evidence="2">Cytoplasm</location>
    </subcellularLocation>
</comment>
<keyword evidence="9" id="KW-0902">Two-component regulatory system</keyword>
<keyword evidence="6 15" id="KW-0597">Phosphoprotein</keyword>
<keyword evidence="7" id="KW-0106">Calcium</keyword>
<dbReference type="Gene3D" id="1.10.10.10">
    <property type="entry name" value="Winged helix-like DNA-binding domain superfamily/Winged helix DNA-binding domain"/>
    <property type="match status" value="1"/>
</dbReference>
<evidence type="ECO:0000256" key="2">
    <source>
        <dbReference type="ARBA" id="ARBA00004496"/>
    </source>
</evidence>
<dbReference type="Proteomes" id="UP000192569">
    <property type="component" value="Chromosome I"/>
</dbReference>
<dbReference type="GO" id="GO:0005509">
    <property type="term" value="F:calcium ion binding"/>
    <property type="evidence" value="ECO:0007669"/>
    <property type="project" value="InterPro"/>
</dbReference>
<evidence type="ECO:0000256" key="6">
    <source>
        <dbReference type="ARBA" id="ARBA00022553"/>
    </source>
</evidence>
<evidence type="ECO:0000259" key="16">
    <source>
        <dbReference type="PROSITE" id="PS50106"/>
    </source>
</evidence>
<evidence type="ECO:0000256" key="4">
    <source>
        <dbReference type="ARBA" id="ARBA00022490"/>
    </source>
</evidence>
<dbReference type="InterPro" id="IPR012052">
    <property type="entry name" value="Spore_0_A"/>
</dbReference>
<feature type="domain" description="PDZ" evidence="16">
    <location>
        <begin position="102"/>
        <end position="193"/>
    </location>
</feature>
<accession>A0A1W1VYV8</accession>
<evidence type="ECO:0000256" key="8">
    <source>
        <dbReference type="ARBA" id="ARBA00022969"/>
    </source>
</evidence>
<gene>
    <name evidence="19" type="ORF">SAMN00808754_2403</name>
</gene>
<dbReference type="Pfam" id="PF17820">
    <property type="entry name" value="PDZ_6"/>
    <property type="match status" value="1"/>
</dbReference>
<organism evidence="19 20">
    <name type="scientific">Thermanaeromonas toyohensis ToBE</name>
    <dbReference type="NCBI Taxonomy" id="698762"/>
    <lineage>
        <taxon>Bacteria</taxon>
        <taxon>Bacillati</taxon>
        <taxon>Bacillota</taxon>
        <taxon>Clostridia</taxon>
        <taxon>Neomoorellales</taxon>
        <taxon>Neomoorellaceae</taxon>
        <taxon>Thermanaeromonas</taxon>
    </lineage>
</organism>
<dbReference type="InterPro" id="IPR001478">
    <property type="entry name" value="PDZ"/>
</dbReference>
<dbReference type="InterPro" id="IPR036388">
    <property type="entry name" value="WH-like_DNA-bd_sf"/>
</dbReference>
<dbReference type="InterPro" id="IPR016032">
    <property type="entry name" value="Sig_transdc_resp-reg_C-effctor"/>
</dbReference>
<dbReference type="SUPFAM" id="SSF46894">
    <property type="entry name" value="C-terminal effector domain of the bipartite response regulators"/>
    <property type="match status" value="1"/>
</dbReference>
<dbReference type="PANTHER" id="PTHR48111:SF1">
    <property type="entry name" value="TWO-COMPONENT RESPONSE REGULATOR ORR33"/>
    <property type="match status" value="1"/>
</dbReference>
<keyword evidence="4" id="KW-0963">Cytoplasm</keyword>
<dbReference type="InterPro" id="IPR011006">
    <property type="entry name" value="CheY-like_superfamily"/>
</dbReference>
<evidence type="ECO:0000256" key="1">
    <source>
        <dbReference type="ARBA" id="ARBA00001913"/>
    </source>
</evidence>
<evidence type="ECO:0000313" key="19">
    <source>
        <dbReference type="EMBL" id="SMB98549.1"/>
    </source>
</evidence>
<dbReference type="SUPFAM" id="SSF50156">
    <property type="entry name" value="PDZ domain-like"/>
    <property type="match status" value="1"/>
</dbReference>
<dbReference type="InterPro" id="IPR036034">
    <property type="entry name" value="PDZ_sf"/>
</dbReference>
<dbReference type="GO" id="GO:0000156">
    <property type="term" value="F:phosphorelay response regulator activity"/>
    <property type="evidence" value="ECO:0007669"/>
    <property type="project" value="TreeGrafter"/>
</dbReference>
<dbReference type="GO" id="GO:0005829">
    <property type="term" value="C:cytosol"/>
    <property type="evidence" value="ECO:0007669"/>
    <property type="project" value="TreeGrafter"/>
</dbReference>
<dbReference type="NCBIfam" id="TIGR02875">
    <property type="entry name" value="spore_0_A"/>
    <property type="match status" value="1"/>
</dbReference>
<dbReference type="Pfam" id="PF00072">
    <property type="entry name" value="Response_reg"/>
    <property type="match status" value="1"/>
</dbReference>
<evidence type="ECO:0000256" key="9">
    <source>
        <dbReference type="ARBA" id="ARBA00023012"/>
    </source>
</evidence>
<protein>
    <recommendedName>
        <fullName evidence="3">Stage 0 sporulation protein A homolog</fullName>
    </recommendedName>
</protein>
<dbReference type="Pfam" id="PF05580">
    <property type="entry name" value="Peptidase_S55"/>
    <property type="match status" value="1"/>
</dbReference>
<evidence type="ECO:0000256" key="7">
    <source>
        <dbReference type="ARBA" id="ARBA00022837"/>
    </source>
</evidence>
<keyword evidence="11" id="KW-0238">DNA-binding</keyword>
<dbReference type="PANTHER" id="PTHR48111">
    <property type="entry name" value="REGULATOR OF RPOS"/>
    <property type="match status" value="1"/>
</dbReference>
<name>A0A1W1VYV8_9FIRM</name>
<sequence length="742" mass="82332">MKNLKRQLLGVILAFILFLGYLSPPVRGFFALPEEQQVALGENINLNWELPSFLEKGLSWFLYDGQDVDRIFCANGKIKTWAAGDLHLELKLFGLIPLKNIKVQVIKPVSVIPGGHSIGILLRTQGVVVVGEAGVETAPGKTKYPGRLAGLAVGDTILAVDGQEVTSEEALAQLIDAAGRAGREAELLVRRGQHTFTAKVKPEYCPKTRRYRLGLYVRDSTAGVGTLTFYDPVRGIYGALGHKVVPEGSQREISITGGRIVAALVQGIHQGRRGYPGEKVGVFLDKGEFSGIIQKNTEFGIFGILEGRPAPGPYPEPIPVALVSQVHPGEAEILTVISGEQVERFKAYIEKVLPQQYPHGKGLIIRITDPRLLTLTGGIIQGMSGSPIIQDGRLVGAITHVFVNDPARGYGVLAEWMVKEAGLWEEISSRQAIRIFLVKLPGSLAYTFTRFLPEKQKFLVLLRLEGLSLSHVEIYCPVNRKMLEGGVHLMGQPIKVLIADDNREFCEVLEEFFNEQPDLILTGIAHNGHETLQLIREHEPDIVVLDIIMPHLDGIGVLERLAEWEHRPKIVVLTTLGQEAMTIRTLELGADYYILKPFDLEVLGNRLRQLANGQSFSTSSPVVRNRNMDVEVTKILHQMGIPAHIKGYQYLREAILLVIEDMNLLGAVTKELYPMIARKYMTTPSRVERAIRHAIELAWDRGNVEMMTKFFGYTINMERGKPTNSEFIAMVADKLRIGAKIN</sequence>
<dbReference type="InterPro" id="IPR008763">
    <property type="entry name" value="Peptidase_S55"/>
</dbReference>
<evidence type="ECO:0000256" key="14">
    <source>
        <dbReference type="ARBA" id="ARBA00024867"/>
    </source>
</evidence>
<evidence type="ECO:0000259" key="17">
    <source>
        <dbReference type="PROSITE" id="PS50110"/>
    </source>
</evidence>
<comment type="cofactor">
    <cofactor evidence="1">
        <name>Ca(2+)</name>
        <dbReference type="ChEBI" id="CHEBI:29108"/>
    </cofactor>
</comment>
<keyword evidence="12" id="KW-0010">Activator</keyword>
<dbReference type="AlphaFoldDB" id="A0A1W1VYV8"/>
<feature type="modified residue" description="4-aspartylphosphate" evidence="15">
    <location>
        <position position="546"/>
    </location>
</feature>
<dbReference type="InterPro" id="IPR014219">
    <property type="entry name" value="SpoIVB"/>
</dbReference>
<dbReference type="PROSITE" id="PS50110">
    <property type="entry name" value="RESPONSE_REGULATORY"/>
    <property type="match status" value="1"/>
</dbReference>
<feature type="domain" description="Peptidase S55" evidence="18">
    <location>
        <begin position="194"/>
        <end position="433"/>
    </location>
</feature>
<evidence type="ECO:0000256" key="13">
    <source>
        <dbReference type="ARBA" id="ARBA00023163"/>
    </source>
</evidence>
<evidence type="ECO:0000256" key="10">
    <source>
        <dbReference type="ARBA" id="ARBA00023015"/>
    </source>
</evidence>
<dbReference type="EMBL" id="LT838272">
    <property type="protein sequence ID" value="SMB98549.1"/>
    <property type="molecule type" value="Genomic_DNA"/>
</dbReference>
<dbReference type="OrthoDB" id="9765242at2"/>
<dbReference type="CDD" id="cd17561">
    <property type="entry name" value="REC_Spo0A"/>
    <property type="match status" value="1"/>
</dbReference>
<evidence type="ECO:0000256" key="3">
    <source>
        <dbReference type="ARBA" id="ARBA00018672"/>
    </source>
</evidence>
<dbReference type="InterPro" id="IPR041489">
    <property type="entry name" value="PDZ_6"/>
</dbReference>
<dbReference type="Pfam" id="PF08769">
    <property type="entry name" value="Spo0A_C"/>
    <property type="match status" value="1"/>
</dbReference>
<dbReference type="InterPro" id="IPR014879">
    <property type="entry name" value="Spo0A_C"/>
</dbReference>